<evidence type="ECO:0000256" key="1">
    <source>
        <dbReference type="SAM" id="MobiDB-lite"/>
    </source>
</evidence>
<reference evidence="2 3" key="1">
    <citation type="submission" date="2020-08" db="EMBL/GenBank/DDBJ databases">
        <title>Sequencing the genomes of 1000 actinobacteria strains.</title>
        <authorList>
            <person name="Klenk H.-P."/>
        </authorList>
    </citation>
    <scope>NUCLEOTIDE SEQUENCE [LARGE SCALE GENOMIC DNA]</scope>
    <source>
        <strain evidence="2 3">DSM 45784</strain>
    </source>
</reference>
<organism evidence="2 3">
    <name type="scientific">Sphaerisporangium siamense</name>
    <dbReference type="NCBI Taxonomy" id="795645"/>
    <lineage>
        <taxon>Bacteria</taxon>
        <taxon>Bacillati</taxon>
        <taxon>Actinomycetota</taxon>
        <taxon>Actinomycetes</taxon>
        <taxon>Streptosporangiales</taxon>
        <taxon>Streptosporangiaceae</taxon>
        <taxon>Sphaerisporangium</taxon>
    </lineage>
</organism>
<sequence length="66" mass="6953">MATTQKFRTLGGVLTTWTETGLSAPHGRAGGRYPVGTVTCQGCGHSRRDVSPQAAGSHAEKCRRVP</sequence>
<dbReference type="RefSeq" id="WP_184881966.1">
    <property type="nucleotide sequence ID" value="NZ_BOOV01000048.1"/>
</dbReference>
<keyword evidence="3" id="KW-1185">Reference proteome</keyword>
<evidence type="ECO:0000313" key="3">
    <source>
        <dbReference type="Proteomes" id="UP000542210"/>
    </source>
</evidence>
<feature type="region of interest" description="Disordered" evidence="1">
    <location>
        <begin position="46"/>
        <end position="66"/>
    </location>
</feature>
<accession>A0A7W7D8P9</accession>
<dbReference type="EMBL" id="JACHND010000001">
    <property type="protein sequence ID" value="MBB4702302.1"/>
    <property type="molecule type" value="Genomic_DNA"/>
</dbReference>
<proteinExistence type="predicted"/>
<evidence type="ECO:0000313" key="2">
    <source>
        <dbReference type="EMBL" id="MBB4702302.1"/>
    </source>
</evidence>
<dbReference type="AlphaFoldDB" id="A0A7W7D8P9"/>
<comment type="caution">
    <text evidence="2">The sequence shown here is derived from an EMBL/GenBank/DDBJ whole genome shotgun (WGS) entry which is preliminary data.</text>
</comment>
<protein>
    <submittedName>
        <fullName evidence="2">Uncharacterized protein</fullName>
    </submittedName>
</protein>
<gene>
    <name evidence="2" type="ORF">BJ982_003846</name>
</gene>
<name>A0A7W7D8P9_9ACTN</name>
<dbReference type="Proteomes" id="UP000542210">
    <property type="component" value="Unassembled WGS sequence"/>
</dbReference>